<name>A0A8H7FAL4_AGABI</name>
<evidence type="ECO:0000313" key="4">
    <source>
        <dbReference type="Proteomes" id="UP000629468"/>
    </source>
</evidence>
<gene>
    <name evidence="3" type="ORF">Agabi119p4_321</name>
</gene>
<feature type="compositionally biased region" description="Low complexity" evidence="1">
    <location>
        <begin position="316"/>
        <end position="348"/>
    </location>
</feature>
<feature type="region of interest" description="Disordered" evidence="1">
    <location>
        <begin position="313"/>
        <end position="527"/>
    </location>
</feature>
<feature type="compositionally biased region" description="Low complexity" evidence="1">
    <location>
        <begin position="498"/>
        <end position="513"/>
    </location>
</feature>
<feature type="compositionally biased region" description="Low complexity" evidence="1">
    <location>
        <begin position="630"/>
        <end position="642"/>
    </location>
</feature>
<dbReference type="Proteomes" id="UP000629468">
    <property type="component" value="Unassembled WGS sequence"/>
</dbReference>
<organism evidence="3 4">
    <name type="scientific">Agaricus bisporus var. burnettii</name>
    <dbReference type="NCBI Taxonomy" id="192524"/>
    <lineage>
        <taxon>Eukaryota</taxon>
        <taxon>Fungi</taxon>
        <taxon>Dikarya</taxon>
        <taxon>Basidiomycota</taxon>
        <taxon>Agaricomycotina</taxon>
        <taxon>Agaricomycetes</taxon>
        <taxon>Agaricomycetidae</taxon>
        <taxon>Agaricales</taxon>
        <taxon>Agaricineae</taxon>
        <taxon>Agaricaceae</taxon>
        <taxon>Agaricus</taxon>
    </lineage>
</organism>
<dbReference type="InterPro" id="IPR029332">
    <property type="entry name" value="PEHE_dom"/>
</dbReference>
<evidence type="ECO:0000256" key="1">
    <source>
        <dbReference type="SAM" id="MobiDB-lite"/>
    </source>
</evidence>
<dbReference type="EMBL" id="JABXXO010000001">
    <property type="protein sequence ID" value="KAF7784156.1"/>
    <property type="molecule type" value="Genomic_DNA"/>
</dbReference>
<proteinExistence type="predicted"/>
<sequence>MDPSTSSAAASDGRQKRVLPSRARRGGPGVGSCDTDLMILEHQRRRFETESIISPATPFLLTTDSNLFSNASEASVTTVASDRYFDRPDVLKAYREQLTIQTPSYRNVKDNLVVARFRPRGPEDAQIDTSDAAYERRHRKYESFEKRQRLREKEKLKHEQYKLKERIDQLRIMDASAFLALPASNFSPALGISEEVLDNGTSSLPGAHINGSASNTEGERRRKEMLDIALSLEERFKTLLPPDRVRRPQLPPAMRENTAMTPASVPSPPPFTSVPLRRDISDASASEKEEQLIFIDQSYNRRQDKFRIKLKLAGKASTSQSPAPTTASRSSKRSAGASIPPAIGPIPATRRRSRVERSPSPARPRSSSKPIESSSRLPLPEPIQSPHIEVEEPDGRQEFAPESEEEFIPPVPAEPRASTSLDRKFEMDLTDAMERSQICDVSRPQPPTPPQKRSPLPDTRPSPEIDPVLLELDRLRRYPPEGQSIQTSPIMIDEEPRVQTQQSPVQQSMQSCPPSVPVEMESAPSRLESEVITHGGEGSRLLELANVVHSITTTSPPAKRQKTWHSHSPSITRVPSSPIPISPSAEPPSDVHPSVAVEEPVLSSGEFMDATNSPQTASVPPPVTPPPTLSEPVLLPSELPSEPALLPSESASALLSGQIMPEVMSIYTARRRRMHVNRSSKEIEYRSPDTGQLMRTQSSLLIAGIRGSIRQTARHQTAFGVKVPEEISDPYDFWLPDEYLPEEELMKYRHYEYHPVPSESGTPI</sequence>
<comment type="caution">
    <text evidence="3">The sequence shown here is derived from an EMBL/GenBank/DDBJ whole genome shotgun (WGS) entry which is preliminary data.</text>
</comment>
<dbReference type="SMART" id="SM01300">
    <property type="entry name" value="PEHE"/>
    <property type="match status" value="1"/>
</dbReference>
<feature type="region of interest" description="Disordered" evidence="1">
    <location>
        <begin position="1"/>
        <end position="34"/>
    </location>
</feature>
<feature type="region of interest" description="Disordered" evidence="1">
    <location>
        <begin position="606"/>
        <end position="642"/>
    </location>
</feature>
<feature type="compositionally biased region" description="Basic residues" evidence="1">
    <location>
        <begin position="16"/>
        <end position="25"/>
    </location>
</feature>
<dbReference type="GO" id="GO:0000123">
    <property type="term" value="C:histone acetyltransferase complex"/>
    <property type="evidence" value="ECO:0007669"/>
    <property type="project" value="UniProtKB-ARBA"/>
</dbReference>
<feature type="region of interest" description="Disordered" evidence="1">
    <location>
        <begin position="243"/>
        <end position="276"/>
    </location>
</feature>
<feature type="compositionally biased region" description="Basic and acidic residues" evidence="1">
    <location>
        <begin position="388"/>
        <end position="399"/>
    </location>
</feature>
<feature type="region of interest" description="Disordered" evidence="1">
    <location>
        <begin position="553"/>
        <end position="593"/>
    </location>
</feature>
<evidence type="ECO:0000313" key="3">
    <source>
        <dbReference type="EMBL" id="KAF7784156.1"/>
    </source>
</evidence>
<evidence type="ECO:0000259" key="2">
    <source>
        <dbReference type="SMART" id="SM01300"/>
    </source>
</evidence>
<feature type="compositionally biased region" description="Pro residues" evidence="1">
    <location>
        <begin position="619"/>
        <end position="629"/>
    </location>
</feature>
<dbReference type="AlphaFoldDB" id="A0A8H7FAL4"/>
<protein>
    <recommendedName>
        <fullName evidence="2">PEHE domain-containing protein</fullName>
    </recommendedName>
</protein>
<feature type="compositionally biased region" description="Low complexity" evidence="1">
    <location>
        <begin position="358"/>
        <end position="378"/>
    </location>
</feature>
<feature type="domain" description="PEHE" evidence="2">
    <location>
        <begin position="100"/>
        <end position="238"/>
    </location>
</feature>
<accession>A0A8H7FAL4</accession>
<reference evidence="3 4" key="1">
    <citation type="journal article" name="Sci. Rep.">
        <title>Telomere-to-telomere assembled and centromere annotated genomes of the two main subspecies of the button mushroom Agaricus bisporus reveal especially polymorphic chromosome ends.</title>
        <authorList>
            <person name="Sonnenberg A.S.M."/>
            <person name="Sedaghat-Telgerd N."/>
            <person name="Lavrijssen B."/>
            <person name="Ohm R.A."/>
            <person name="Hendrickx P.M."/>
            <person name="Scholtmeijer K."/>
            <person name="Baars J.J.P."/>
            <person name="van Peer A."/>
        </authorList>
    </citation>
    <scope>NUCLEOTIDE SEQUENCE [LARGE SCALE GENOMIC DNA]</scope>
    <source>
        <strain evidence="3 4">H119_p4</strain>
    </source>
</reference>